<comment type="caution">
    <text evidence="2">The sequence shown here is derived from an EMBL/GenBank/DDBJ whole genome shotgun (WGS) entry which is preliminary data.</text>
</comment>
<dbReference type="Proteomes" id="UP001418222">
    <property type="component" value="Unassembled WGS sequence"/>
</dbReference>
<dbReference type="GO" id="GO:0009507">
    <property type="term" value="C:chloroplast"/>
    <property type="evidence" value="ECO:0007669"/>
    <property type="project" value="TreeGrafter"/>
</dbReference>
<accession>A0AAP0BSJ2</accession>
<evidence type="ECO:0008006" key="4">
    <source>
        <dbReference type="Google" id="ProtNLM"/>
    </source>
</evidence>
<protein>
    <recommendedName>
        <fullName evidence="4">BolA-like protein</fullName>
    </recommendedName>
</protein>
<gene>
    <name evidence="2" type="ORF">KSP39_PZI006598</name>
</gene>
<dbReference type="AlphaFoldDB" id="A0AAP0BSJ2"/>
<dbReference type="GO" id="GO:0016226">
    <property type="term" value="P:iron-sulfur cluster assembly"/>
    <property type="evidence" value="ECO:0007669"/>
    <property type="project" value="TreeGrafter"/>
</dbReference>
<dbReference type="PANTHER" id="PTHR46230">
    <property type="match status" value="1"/>
</dbReference>
<keyword evidence="3" id="KW-1185">Reference proteome</keyword>
<proteinExistence type="inferred from homology"/>
<dbReference type="InterPro" id="IPR002634">
    <property type="entry name" value="BolA"/>
</dbReference>
<comment type="similarity">
    <text evidence="1">Belongs to the BolA/IbaG family.</text>
</comment>
<dbReference type="Pfam" id="PF01722">
    <property type="entry name" value="BolA"/>
    <property type="match status" value="1"/>
</dbReference>
<sequence>MRAGQYLVMRSSQPPPLPSLLRPVVNGLVFSSYPSSSAPSPRWIRRISLFSSATIGGPTEEWKLFRLPRSKFPASIPFPLLAGRCVWNLCSSRAYQASDSSASIDSNTMETMENKIKEKLNAIVVIVKDTYGDGRHVSIDVVSAAFEGQSAVNRQRMVYKAIWEELESTVHAVDRMTTRTPSEASENQ</sequence>
<name>A0AAP0BSJ2_9ASPA</name>
<dbReference type="PANTHER" id="PTHR46230:SF4">
    <property type="entry name" value="PROTEIN BOLA4, CHLOROPLASTIC_MITOCHONDRIAL"/>
    <property type="match status" value="1"/>
</dbReference>
<dbReference type="Gene3D" id="3.10.20.90">
    <property type="entry name" value="Phosphatidylinositol 3-kinase Catalytic Subunit, Chain A, domain 1"/>
    <property type="match status" value="1"/>
</dbReference>
<reference evidence="2 3" key="1">
    <citation type="journal article" date="2022" name="Nat. Plants">
        <title>Genomes of leafy and leafless Platanthera orchids illuminate the evolution of mycoheterotrophy.</title>
        <authorList>
            <person name="Li M.H."/>
            <person name="Liu K.W."/>
            <person name="Li Z."/>
            <person name="Lu H.C."/>
            <person name="Ye Q.L."/>
            <person name="Zhang D."/>
            <person name="Wang J.Y."/>
            <person name="Li Y.F."/>
            <person name="Zhong Z.M."/>
            <person name="Liu X."/>
            <person name="Yu X."/>
            <person name="Liu D.K."/>
            <person name="Tu X.D."/>
            <person name="Liu B."/>
            <person name="Hao Y."/>
            <person name="Liao X.Y."/>
            <person name="Jiang Y.T."/>
            <person name="Sun W.H."/>
            <person name="Chen J."/>
            <person name="Chen Y.Q."/>
            <person name="Ai Y."/>
            <person name="Zhai J.W."/>
            <person name="Wu S.S."/>
            <person name="Zhou Z."/>
            <person name="Hsiao Y.Y."/>
            <person name="Wu W.L."/>
            <person name="Chen Y.Y."/>
            <person name="Lin Y.F."/>
            <person name="Hsu J.L."/>
            <person name="Li C.Y."/>
            <person name="Wang Z.W."/>
            <person name="Zhao X."/>
            <person name="Zhong W.Y."/>
            <person name="Ma X.K."/>
            <person name="Ma L."/>
            <person name="Huang J."/>
            <person name="Chen G.Z."/>
            <person name="Huang M.Z."/>
            <person name="Huang L."/>
            <person name="Peng D.H."/>
            <person name="Luo Y.B."/>
            <person name="Zou S.Q."/>
            <person name="Chen S.P."/>
            <person name="Lan S."/>
            <person name="Tsai W.C."/>
            <person name="Van de Peer Y."/>
            <person name="Liu Z.J."/>
        </authorList>
    </citation>
    <scope>NUCLEOTIDE SEQUENCE [LARGE SCALE GENOMIC DNA]</scope>
    <source>
        <strain evidence="2">Lor287</strain>
    </source>
</reference>
<organism evidence="2 3">
    <name type="scientific">Platanthera zijinensis</name>
    <dbReference type="NCBI Taxonomy" id="2320716"/>
    <lineage>
        <taxon>Eukaryota</taxon>
        <taxon>Viridiplantae</taxon>
        <taxon>Streptophyta</taxon>
        <taxon>Embryophyta</taxon>
        <taxon>Tracheophyta</taxon>
        <taxon>Spermatophyta</taxon>
        <taxon>Magnoliopsida</taxon>
        <taxon>Liliopsida</taxon>
        <taxon>Asparagales</taxon>
        <taxon>Orchidaceae</taxon>
        <taxon>Orchidoideae</taxon>
        <taxon>Orchideae</taxon>
        <taxon>Orchidinae</taxon>
        <taxon>Platanthera</taxon>
    </lineage>
</organism>
<evidence type="ECO:0000313" key="3">
    <source>
        <dbReference type="Proteomes" id="UP001418222"/>
    </source>
</evidence>
<evidence type="ECO:0000256" key="1">
    <source>
        <dbReference type="RuleBase" id="RU003860"/>
    </source>
</evidence>
<dbReference type="EMBL" id="JBBWWQ010000005">
    <property type="protein sequence ID" value="KAK8947440.1"/>
    <property type="molecule type" value="Genomic_DNA"/>
</dbReference>
<dbReference type="SUPFAM" id="SSF82657">
    <property type="entry name" value="BolA-like"/>
    <property type="match status" value="1"/>
</dbReference>
<dbReference type="InterPro" id="IPR036065">
    <property type="entry name" value="BolA-like_sf"/>
</dbReference>
<evidence type="ECO:0000313" key="2">
    <source>
        <dbReference type="EMBL" id="KAK8947440.1"/>
    </source>
</evidence>